<sequence>MILLIDNYDSFSFNLYQLVGTICSDIKVIRSDELSVAEICQLAPSHVILSPGPGRPDKAGVYEELIRTCKGRFPILGVCLGHQAIGEVFGATVSYAKQVMHGKSSVISVVTPSKLFEGLPATLTVARYHSLAVVADTIPDELIVTSVADDGEVMSLEHREYPIYGLQFHPESILTSEGARMVENFLALSQ</sequence>
<dbReference type="InterPro" id="IPR006221">
    <property type="entry name" value="TrpG/PapA_dom"/>
</dbReference>
<dbReference type="NCBIfam" id="TIGR00566">
    <property type="entry name" value="trpG_papA"/>
    <property type="match status" value="1"/>
</dbReference>
<dbReference type="PRINTS" id="PR00099">
    <property type="entry name" value="CPSGATASE"/>
</dbReference>
<comment type="caution">
    <text evidence="3">The sequence shown here is derived from an EMBL/GenBank/DDBJ whole genome shotgun (WGS) entry which is preliminary data.</text>
</comment>
<protein>
    <submittedName>
        <fullName evidence="3">Anthranilate synthase subunit II</fullName>
    </submittedName>
</protein>
<dbReference type="PRINTS" id="PR00097">
    <property type="entry name" value="ANTSNTHASEII"/>
</dbReference>
<feature type="domain" description="Glutamine amidotransferase" evidence="2">
    <location>
        <begin position="3"/>
        <end position="186"/>
    </location>
</feature>
<proteinExistence type="predicted"/>
<evidence type="ECO:0000256" key="1">
    <source>
        <dbReference type="ARBA" id="ARBA00022962"/>
    </source>
</evidence>
<reference evidence="3 4" key="1">
    <citation type="submission" date="2014-07" db="EMBL/GenBank/DDBJ databases">
        <authorList>
            <person name="McCorrison J."/>
            <person name="Sanka R."/>
            <person name="Torralba M."/>
            <person name="Gillis M."/>
            <person name="Haft D.H."/>
            <person name="Methe B."/>
            <person name="Sutton G."/>
            <person name="Nelson K.E."/>
        </authorList>
    </citation>
    <scope>NUCLEOTIDE SEQUENCE [LARGE SCALE GENOMIC DNA]</scope>
    <source>
        <strain evidence="3 4">DNF00314</strain>
    </source>
</reference>
<dbReference type="PROSITE" id="PS51273">
    <property type="entry name" value="GATASE_TYPE_1"/>
    <property type="match status" value="1"/>
</dbReference>
<dbReference type="InterPro" id="IPR017926">
    <property type="entry name" value="GATASE"/>
</dbReference>
<dbReference type="EMBL" id="JRNT01000022">
    <property type="protein sequence ID" value="KGF46973.1"/>
    <property type="molecule type" value="Genomic_DNA"/>
</dbReference>
<keyword evidence="4" id="KW-1185">Reference proteome</keyword>
<evidence type="ECO:0000313" key="4">
    <source>
        <dbReference type="Proteomes" id="UP000029628"/>
    </source>
</evidence>
<name>A0A096AIL8_9FIRM</name>
<organism evidence="3 4">
    <name type="scientific">Veillonella montpellierensis DNF00314</name>
    <dbReference type="NCBI Taxonomy" id="1401067"/>
    <lineage>
        <taxon>Bacteria</taxon>
        <taxon>Bacillati</taxon>
        <taxon>Bacillota</taxon>
        <taxon>Negativicutes</taxon>
        <taxon>Veillonellales</taxon>
        <taxon>Veillonellaceae</taxon>
        <taxon>Veillonella</taxon>
    </lineage>
</organism>
<evidence type="ECO:0000313" key="3">
    <source>
        <dbReference type="EMBL" id="KGF46973.1"/>
    </source>
</evidence>
<dbReference type="Proteomes" id="UP000029628">
    <property type="component" value="Unassembled WGS sequence"/>
</dbReference>
<dbReference type="InterPro" id="IPR050472">
    <property type="entry name" value="Anth_synth/Amidotransfase"/>
</dbReference>
<dbReference type="GO" id="GO:0004049">
    <property type="term" value="F:anthranilate synthase activity"/>
    <property type="evidence" value="ECO:0007669"/>
    <property type="project" value="TreeGrafter"/>
</dbReference>
<dbReference type="SUPFAM" id="SSF52317">
    <property type="entry name" value="Class I glutamine amidotransferase-like"/>
    <property type="match status" value="1"/>
</dbReference>
<accession>A0A096AIL8</accession>
<dbReference type="FunFam" id="3.40.50.880:FF:000003">
    <property type="entry name" value="Anthranilate synthase component II"/>
    <property type="match status" value="1"/>
</dbReference>
<gene>
    <name evidence="3" type="ORF">HMPREF0872_06285</name>
</gene>
<dbReference type="PANTHER" id="PTHR43418">
    <property type="entry name" value="MULTIFUNCTIONAL TRYPTOPHAN BIOSYNTHESIS PROTEIN-RELATED"/>
    <property type="match status" value="1"/>
</dbReference>
<dbReference type="PRINTS" id="PR00096">
    <property type="entry name" value="GATASE"/>
</dbReference>
<dbReference type="InterPro" id="IPR029062">
    <property type="entry name" value="Class_I_gatase-like"/>
</dbReference>
<dbReference type="Pfam" id="PF00117">
    <property type="entry name" value="GATase"/>
    <property type="match status" value="1"/>
</dbReference>
<dbReference type="GO" id="GO:0005829">
    <property type="term" value="C:cytosol"/>
    <property type="evidence" value="ECO:0007669"/>
    <property type="project" value="TreeGrafter"/>
</dbReference>
<dbReference type="eggNOG" id="COG0512">
    <property type="taxonomic scope" value="Bacteria"/>
</dbReference>
<dbReference type="AlphaFoldDB" id="A0A096AIL8"/>
<dbReference type="Gene3D" id="3.40.50.880">
    <property type="match status" value="1"/>
</dbReference>
<dbReference type="PANTHER" id="PTHR43418:SF8">
    <property type="entry name" value="SYNTHASE COMPONENT II, PUTATIVE-RELATED"/>
    <property type="match status" value="1"/>
</dbReference>
<dbReference type="RefSeq" id="WP_038152804.1">
    <property type="nucleotide sequence ID" value="NZ_JRNT01000022.1"/>
</dbReference>
<keyword evidence="1" id="KW-0315">Glutamine amidotransferase</keyword>
<dbReference type="CDD" id="cd01743">
    <property type="entry name" value="GATase1_Anthranilate_Synthase"/>
    <property type="match status" value="1"/>
</dbReference>
<evidence type="ECO:0000259" key="2">
    <source>
        <dbReference type="Pfam" id="PF00117"/>
    </source>
</evidence>
<dbReference type="GO" id="GO:0000162">
    <property type="term" value="P:L-tryptophan biosynthetic process"/>
    <property type="evidence" value="ECO:0007669"/>
    <property type="project" value="TreeGrafter"/>
</dbReference>